<evidence type="ECO:0000313" key="2">
    <source>
        <dbReference type="EMBL" id="CAK6963704.1"/>
    </source>
</evidence>
<dbReference type="Gene3D" id="1.10.533.10">
    <property type="entry name" value="Death Domain, Fas"/>
    <property type="match status" value="2"/>
</dbReference>
<organism evidence="2 3">
    <name type="scientific">Scomber scombrus</name>
    <name type="common">Atlantic mackerel</name>
    <name type="synonym">Scomber vernalis</name>
    <dbReference type="NCBI Taxonomy" id="13677"/>
    <lineage>
        <taxon>Eukaryota</taxon>
        <taxon>Metazoa</taxon>
        <taxon>Chordata</taxon>
        <taxon>Craniata</taxon>
        <taxon>Vertebrata</taxon>
        <taxon>Euteleostomi</taxon>
        <taxon>Actinopterygii</taxon>
        <taxon>Neopterygii</taxon>
        <taxon>Teleostei</taxon>
        <taxon>Neoteleostei</taxon>
        <taxon>Acanthomorphata</taxon>
        <taxon>Pelagiaria</taxon>
        <taxon>Scombriformes</taxon>
        <taxon>Scombridae</taxon>
        <taxon>Scomber</taxon>
    </lineage>
</organism>
<sequence>MEKLMSDEDKLAKLLSSDTDFILDKSEDILSMKEGKEIQKQNSPLGKMKLLLKTIKGNEATACKFCDIVREHQAHYPSLQQELKSGAQGSSTPTVFADANSAVTTGEVRDTKVKQSLKFEAKTVSQPGRSASGNAAQQVRQANLDARDGSIIMADKVIGATIEGDLTFSACVGQPACLGPVKETLPQVRVTQGPAEKRITEHKVKITECLMADHVYILQHMQQEKVITKRKYDKLMHISQPEESIIDLIDHMLDNGEESCSQFLEVLKQPDVLATFPKLIEMTKNWS</sequence>
<protein>
    <submittedName>
        <fullName evidence="2">Uncharacterized protein si:dkey-10c21.1 isoform X1</fullName>
    </submittedName>
</protein>
<dbReference type="Proteomes" id="UP001314229">
    <property type="component" value="Unassembled WGS sequence"/>
</dbReference>
<evidence type="ECO:0000259" key="1">
    <source>
        <dbReference type="PROSITE" id="PS50209"/>
    </source>
</evidence>
<dbReference type="GO" id="GO:0042981">
    <property type="term" value="P:regulation of apoptotic process"/>
    <property type="evidence" value="ECO:0007669"/>
    <property type="project" value="InterPro"/>
</dbReference>
<reference evidence="2 3" key="1">
    <citation type="submission" date="2024-01" db="EMBL/GenBank/DDBJ databases">
        <authorList>
            <person name="Alioto T."/>
            <person name="Alioto T."/>
            <person name="Gomez Garrido J."/>
        </authorList>
    </citation>
    <scope>NUCLEOTIDE SEQUENCE [LARGE SCALE GENOMIC DNA]</scope>
</reference>
<accession>A0AAV1NXZ9</accession>
<feature type="domain" description="CARD" evidence="1">
    <location>
        <begin position="191"/>
        <end position="269"/>
    </location>
</feature>
<dbReference type="SUPFAM" id="SSF47986">
    <property type="entry name" value="DEATH domain"/>
    <property type="match status" value="1"/>
</dbReference>
<dbReference type="InterPro" id="IPR001315">
    <property type="entry name" value="CARD"/>
</dbReference>
<evidence type="ECO:0000313" key="3">
    <source>
        <dbReference type="Proteomes" id="UP001314229"/>
    </source>
</evidence>
<keyword evidence="3" id="KW-1185">Reference proteome</keyword>
<dbReference type="AlphaFoldDB" id="A0AAV1NXZ9"/>
<dbReference type="EMBL" id="CAWUFR010000067">
    <property type="protein sequence ID" value="CAK6963704.1"/>
    <property type="molecule type" value="Genomic_DNA"/>
</dbReference>
<dbReference type="InterPro" id="IPR011029">
    <property type="entry name" value="DEATH-like_dom_sf"/>
</dbReference>
<dbReference type="PROSITE" id="PS50209">
    <property type="entry name" value="CARD"/>
    <property type="match status" value="1"/>
</dbReference>
<name>A0AAV1NXZ9_SCOSC</name>
<dbReference type="Pfam" id="PF00619">
    <property type="entry name" value="CARD"/>
    <property type="match status" value="1"/>
</dbReference>
<gene>
    <name evidence="2" type="ORF">FSCOSCO3_A028146</name>
</gene>
<comment type="caution">
    <text evidence="2">The sequence shown here is derived from an EMBL/GenBank/DDBJ whole genome shotgun (WGS) entry which is preliminary data.</text>
</comment>
<dbReference type="CDD" id="cd01671">
    <property type="entry name" value="CARD"/>
    <property type="match status" value="2"/>
</dbReference>
<proteinExistence type="predicted"/>